<feature type="compositionally biased region" description="Basic and acidic residues" evidence="6">
    <location>
        <begin position="148"/>
        <end position="164"/>
    </location>
</feature>
<dbReference type="GO" id="GO:0005251">
    <property type="term" value="F:delayed rectifier potassium channel activity"/>
    <property type="evidence" value="ECO:0007669"/>
    <property type="project" value="TreeGrafter"/>
</dbReference>
<dbReference type="Proteomes" id="UP000770717">
    <property type="component" value="Unassembled WGS sequence"/>
</dbReference>
<dbReference type="EMBL" id="WNTK01000001">
    <property type="protein sequence ID" value="KAG9494298.1"/>
    <property type="molecule type" value="Genomic_DNA"/>
</dbReference>
<keyword evidence="9" id="KW-1185">Reference proteome</keyword>
<dbReference type="GO" id="GO:0015459">
    <property type="term" value="F:potassium channel regulator activity"/>
    <property type="evidence" value="ECO:0007669"/>
    <property type="project" value="TreeGrafter"/>
</dbReference>
<name>A0A8J6KHQ3_ELECQ</name>
<evidence type="ECO:0008006" key="10">
    <source>
        <dbReference type="Google" id="ProtNLM"/>
    </source>
</evidence>
<evidence type="ECO:0000313" key="9">
    <source>
        <dbReference type="Proteomes" id="UP000770717"/>
    </source>
</evidence>
<gene>
    <name evidence="8" type="ORF">GDO78_001912</name>
</gene>
<feature type="region of interest" description="Disordered" evidence="6">
    <location>
        <begin position="1"/>
        <end position="26"/>
    </location>
</feature>
<comment type="subcellular location">
    <subcellularLocation>
        <location evidence="1">Membrane</location>
        <topology evidence="1">Single-pass membrane protein</topology>
    </subcellularLocation>
</comment>
<dbReference type="GO" id="GO:0008076">
    <property type="term" value="C:voltage-gated potassium channel complex"/>
    <property type="evidence" value="ECO:0007669"/>
    <property type="project" value="TreeGrafter"/>
</dbReference>
<sequence>MLRMEEMPNATMPSQDISSYQETPSQVNNGKDNNEEYFYILIVLCFYGVFLMGIMLVYMRSKKREKESKLLLLYQDEEKLWTEIRKSTSSLSVSKPPQQSSMFTILQDSFGPSRFCTDYNVVDSSLSSESSSSEVHFTIQEEATEGLVQERADEGKSEDAAQIS</sequence>
<dbReference type="GO" id="GO:0060307">
    <property type="term" value="P:regulation of ventricular cardiac muscle cell membrane repolarization"/>
    <property type="evidence" value="ECO:0007669"/>
    <property type="project" value="TreeGrafter"/>
</dbReference>
<dbReference type="OrthoDB" id="6422957at2759"/>
<reference evidence="8" key="1">
    <citation type="thesis" date="2020" institute="ProQuest LLC" country="789 East Eisenhower Parkway, Ann Arbor, MI, USA">
        <title>Comparative Genomics and Chromosome Evolution.</title>
        <authorList>
            <person name="Mudd A.B."/>
        </authorList>
    </citation>
    <scope>NUCLEOTIDE SEQUENCE</scope>
    <source>
        <strain evidence="8">HN-11 Male</strain>
        <tissue evidence="8">Kidney and liver</tissue>
    </source>
</reference>
<evidence type="ECO:0000256" key="5">
    <source>
        <dbReference type="ARBA" id="ARBA00023136"/>
    </source>
</evidence>
<dbReference type="Pfam" id="PF02060">
    <property type="entry name" value="ISK_Channel"/>
    <property type="match status" value="1"/>
</dbReference>
<proteinExistence type="inferred from homology"/>
<dbReference type="GO" id="GO:0044325">
    <property type="term" value="F:transmembrane transporter binding"/>
    <property type="evidence" value="ECO:0007669"/>
    <property type="project" value="TreeGrafter"/>
</dbReference>
<dbReference type="PANTHER" id="PTHR15282:SF9">
    <property type="entry name" value="POTASSIUM VOLTAGE-GATED CHANNEL SUBFAMILY E MEMBER 4"/>
    <property type="match status" value="1"/>
</dbReference>
<evidence type="ECO:0000256" key="2">
    <source>
        <dbReference type="ARBA" id="ARBA00005688"/>
    </source>
</evidence>
<accession>A0A8J6KHQ3</accession>
<dbReference type="AlphaFoldDB" id="A0A8J6KHQ3"/>
<dbReference type="GO" id="GO:0097623">
    <property type="term" value="P:potassium ion export across plasma membrane"/>
    <property type="evidence" value="ECO:0007669"/>
    <property type="project" value="TreeGrafter"/>
</dbReference>
<keyword evidence="4 7" id="KW-1133">Transmembrane helix</keyword>
<keyword evidence="5 7" id="KW-0472">Membrane</keyword>
<evidence type="ECO:0000256" key="7">
    <source>
        <dbReference type="SAM" id="Phobius"/>
    </source>
</evidence>
<evidence type="ECO:0000313" key="8">
    <source>
        <dbReference type="EMBL" id="KAG9494298.1"/>
    </source>
</evidence>
<dbReference type="GO" id="GO:0086091">
    <property type="term" value="P:regulation of heart rate by cardiac conduction"/>
    <property type="evidence" value="ECO:0007669"/>
    <property type="project" value="TreeGrafter"/>
</dbReference>
<evidence type="ECO:0000256" key="6">
    <source>
        <dbReference type="SAM" id="MobiDB-lite"/>
    </source>
</evidence>
<comment type="caution">
    <text evidence="8">The sequence shown here is derived from an EMBL/GenBank/DDBJ whole genome shotgun (WGS) entry which is preliminary data.</text>
</comment>
<evidence type="ECO:0000256" key="3">
    <source>
        <dbReference type="ARBA" id="ARBA00022692"/>
    </source>
</evidence>
<evidence type="ECO:0000256" key="4">
    <source>
        <dbReference type="ARBA" id="ARBA00022989"/>
    </source>
</evidence>
<keyword evidence="3 7" id="KW-0812">Transmembrane</keyword>
<dbReference type="GO" id="GO:1902282">
    <property type="term" value="F:voltage-gated potassium channel activity involved in ventricular cardiac muscle cell action potential repolarization"/>
    <property type="evidence" value="ECO:0007669"/>
    <property type="project" value="TreeGrafter"/>
</dbReference>
<protein>
    <recommendedName>
        <fullName evidence="10">Potassium voltage-gated channel subfamily E member 4</fullName>
    </recommendedName>
</protein>
<dbReference type="InterPro" id="IPR000369">
    <property type="entry name" value="K_chnl_KCNE"/>
</dbReference>
<dbReference type="PRINTS" id="PR00168">
    <property type="entry name" value="KCNECHANNEL"/>
</dbReference>
<evidence type="ECO:0000256" key="1">
    <source>
        <dbReference type="ARBA" id="ARBA00004167"/>
    </source>
</evidence>
<dbReference type="PANTHER" id="PTHR15282">
    <property type="entry name" value="POTASSIUM VOLTAGE-GATED CHANNEL SUBFAMILY E MEMBER 1, 3"/>
    <property type="match status" value="1"/>
</dbReference>
<feature type="region of interest" description="Disordered" evidence="6">
    <location>
        <begin position="143"/>
        <end position="164"/>
    </location>
</feature>
<feature type="compositionally biased region" description="Polar residues" evidence="6">
    <location>
        <begin position="11"/>
        <end position="26"/>
    </location>
</feature>
<comment type="similarity">
    <text evidence="2">Belongs to the potassium channel KCNE family.</text>
</comment>
<feature type="transmembrane region" description="Helical" evidence="7">
    <location>
        <begin position="37"/>
        <end position="59"/>
    </location>
</feature>
<organism evidence="8 9">
    <name type="scientific">Eleutherodactylus coqui</name>
    <name type="common">Puerto Rican coqui</name>
    <dbReference type="NCBI Taxonomy" id="57060"/>
    <lineage>
        <taxon>Eukaryota</taxon>
        <taxon>Metazoa</taxon>
        <taxon>Chordata</taxon>
        <taxon>Craniata</taxon>
        <taxon>Vertebrata</taxon>
        <taxon>Euteleostomi</taxon>
        <taxon>Amphibia</taxon>
        <taxon>Batrachia</taxon>
        <taxon>Anura</taxon>
        <taxon>Neobatrachia</taxon>
        <taxon>Hyloidea</taxon>
        <taxon>Eleutherodactylidae</taxon>
        <taxon>Eleutherodactylinae</taxon>
        <taxon>Eleutherodactylus</taxon>
        <taxon>Eleutherodactylus</taxon>
    </lineage>
</organism>